<evidence type="ECO:0000256" key="1">
    <source>
        <dbReference type="SAM" id="MobiDB-lite"/>
    </source>
</evidence>
<evidence type="ECO:0000313" key="3">
    <source>
        <dbReference type="Proteomes" id="UP000193411"/>
    </source>
</evidence>
<dbReference type="EMBL" id="MCFL01000004">
    <property type="protein sequence ID" value="ORZ39849.1"/>
    <property type="molecule type" value="Genomic_DNA"/>
</dbReference>
<keyword evidence="3" id="KW-1185">Reference proteome</keyword>
<sequence>MLASPQAHAAATGNVNGGPNPASAVGFQMSTTTTGHTPVAHVHQRRQVHEHKRTLSMSGSWDPNMSPTTATALSTSTEMAGANASSVVGKAIARPVSTPAGVWETKTQRSGERLVEFAPFSACAGRGLFAMDGSLMLVPGPPGSNLSLGADHLSSPVSRSNTGDDESDELMSSVHGNGSLDDPDPLVHARNHRKLEGAAASSSPPTLSSPSSSSPSALLSTTRAQRLLRVRNLFVQAYRPLTQPITAPPLPSPAAIAVSAPSLAAPESRVRMGVSPPPIAAASPAPASSSSGVLQPQPLNAGILGGGGGSGGGWTSSLSSMMAKMAGVPQAPPVTYLNHCFRRHLHDPTEHARRPRRRAPLTSLLPTPPMSAGNHASTSSSATTAAPTGSTPGALTMPPSWRSVHQQQLHRATSPAAGAGASAALSPRPHRGGGGTSGFRDSWFR</sequence>
<proteinExistence type="predicted"/>
<comment type="caution">
    <text evidence="2">The sequence shown here is derived from an EMBL/GenBank/DDBJ whole genome shotgun (WGS) entry which is preliminary data.</text>
</comment>
<feature type="region of interest" description="Disordered" evidence="1">
    <location>
        <begin position="147"/>
        <end position="220"/>
    </location>
</feature>
<accession>A0A1Y2HZC4</accession>
<protein>
    <submittedName>
        <fullName evidence="2">Uncharacterized protein</fullName>
    </submittedName>
</protein>
<dbReference type="Proteomes" id="UP000193411">
    <property type="component" value="Unassembled WGS sequence"/>
</dbReference>
<feature type="region of interest" description="Disordered" evidence="1">
    <location>
        <begin position="347"/>
        <end position="445"/>
    </location>
</feature>
<name>A0A1Y2HZC4_9FUNG</name>
<dbReference type="AlphaFoldDB" id="A0A1Y2HZC4"/>
<gene>
    <name evidence="2" type="ORF">BCR44DRAFT_1425751</name>
</gene>
<feature type="region of interest" description="Disordered" evidence="1">
    <location>
        <begin position="1"/>
        <end position="24"/>
    </location>
</feature>
<reference evidence="2 3" key="1">
    <citation type="submission" date="2016-07" db="EMBL/GenBank/DDBJ databases">
        <title>Pervasive Adenine N6-methylation of Active Genes in Fungi.</title>
        <authorList>
            <consortium name="DOE Joint Genome Institute"/>
            <person name="Mondo S.J."/>
            <person name="Dannebaum R.O."/>
            <person name="Kuo R.C."/>
            <person name="Labutti K."/>
            <person name="Haridas S."/>
            <person name="Kuo A."/>
            <person name="Salamov A."/>
            <person name="Ahrendt S.R."/>
            <person name="Lipzen A."/>
            <person name="Sullivan W."/>
            <person name="Andreopoulos W.B."/>
            <person name="Clum A."/>
            <person name="Lindquist E."/>
            <person name="Daum C."/>
            <person name="Ramamoorthy G.K."/>
            <person name="Gryganskyi A."/>
            <person name="Culley D."/>
            <person name="Magnuson J.K."/>
            <person name="James T.Y."/>
            <person name="O'Malley M.A."/>
            <person name="Stajich J.E."/>
            <person name="Spatafora J.W."/>
            <person name="Visel A."/>
            <person name="Grigoriev I.V."/>
        </authorList>
    </citation>
    <scope>NUCLEOTIDE SEQUENCE [LARGE SCALE GENOMIC DNA]</scope>
    <source>
        <strain evidence="2 3">PL171</strain>
    </source>
</reference>
<feature type="compositionally biased region" description="Low complexity" evidence="1">
    <location>
        <begin position="411"/>
        <end position="427"/>
    </location>
</feature>
<feature type="compositionally biased region" description="Low complexity" evidence="1">
    <location>
        <begin position="376"/>
        <end position="394"/>
    </location>
</feature>
<organism evidence="2 3">
    <name type="scientific">Catenaria anguillulae PL171</name>
    <dbReference type="NCBI Taxonomy" id="765915"/>
    <lineage>
        <taxon>Eukaryota</taxon>
        <taxon>Fungi</taxon>
        <taxon>Fungi incertae sedis</taxon>
        <taxon>Blastocladiomycota</taxon>
        <taxon>Blastocladiomycetes</taxon>
        <taxon>Blastocladiales</taxon>
        <taxon>Catenariaceae</taxon>
        <taxon>Catenaria</taxon>
    </lineage>
</organism>
<feature type="compositionally biased region" description="Low complexity" evidence="1">
    <location>
        <begin position="198"/>
        <end position="220"/>
    </location>
</feature>
<evidence type="ECO:0000313" key="2">
    <source>
        <dbReference type="EMBL" id="ORZ39849.1"/>
    </source>
</evidence>